<dbReference type="OrthoDB" id="21525at2759"/>
<dbReference type="Pfam" id="PF00225">
    <property type="entry name" value="Kinesin"/>
    <property type="match status" value="1"/>
</dbReference>
<feature type="binding site" evidence="7">
    <location>
        <begin position="87"/>
        <end position="94"/>
    </location>
    <ligand>
        <name>ATP</name>
        <dbReference type="ChEBI" id="CHEBI:30616"/>
    </ligand>
</feature>
<proteinExistence type="inferred from homology"/>
<dbReference type="FunFam" id="3.40.850.10:FF:000177">
    <property type="entry name" value="Kinesin-like protein"/>
    <property type="match status" value="1"/>
</dbReference>
<dbReference type="PROSITE" id="PS50067">
    <property type="entry name" value="KINESIN_MOTOR_2"/>
    <property type="match status" value="1"/>
</dbReference>
<feature type="coiled-coil region" evidence="8">
    <location>
        <begin position="816"/>
        <end position="1044"/>
    </location>
</feature>
<evidence type="ECO:0000259" key="10">
    <source>
        <dbReference type="PROSITE" id="PS50067"/>
    </source>
</evidence>
<feature type="region of interest" description="Disordered" evidence="9">
    <location>
        <begin position="3006"/>
        <end position="3037"/>
    </location>
</feature>
<evidence type="ECO:0000256" key="7">
    <source>
        <dbReference type="PROSITE-ProRule" id="PRU00283"/>
    </source>
</evidence>
<feature type="coiled-coil region" evidence="8">
    <location>
        <begin position="1588"/>
        <end position="1625"/>
    </location>
</feature>
<organism evidence="11 12">
    <name type="scientific">Parnassius apollo</name>
    <name type="common">Apollo butterfly</name>
    <name type="synonym">Papilio apollo</name>
    <dbReference type="NCBI Taxonomy" id="110799"/>
    <lineage>
        <taxon>Eukaryota</taxon>
        <taxon>Metazoa</taxon>
        <taxon>Ecdysozoa</taxon>
        <taxon>Arthropoda</taxon>
        <taxon>Hexapoda</taxon>
        <taxon>Insecta</taxon>
        <taxon>Pterygota</taxon>
        <taxon>Neoptera</taxon>
        <taxon>Endopterygota</taxon>
        <taxon>Lepidoptera</taxon>
        <taxon>Glossata</taxon>
        <taxon>Ditrysia</taxon>
        <taxon>Papilionoidea</taxon>
        <taxon>Papilionidae</taxon>
        <taxon>Parnassiinae</taxon>
        <taxon>Parnassini</taxon>
        <taxon>Parnassius</taxon>
        <taxon>Parnassius</taxon>
    </lineage>
</organism>
<dbReference type="GO" id="GO:0005874">
    <property type="term" value="C:microtubule"/>
    <property type="evidence" value="ECO:0007669"/>
    <property type="project" value="TreeGrafter"/>
</dbReference>
<keyword evidence="12" id="KW-1185">Reference proteome</keyword>
<keyword evidence="6" id="KW-0963">Cytoplasm</keyword>
<evidence type="ECO:0000313" key="12">
    <source>
        <dbReference type="Proteomes" id="UP000691718"/>
    </source>
</evidence>
<evidence type="ECO:0000256" key="4">
    <source>
        <dbReference type="ARBA" id="ARBA00023054"/>
    </source>
</evidence>
<feature type="region of interest" description="Disordered" evidence="9">
    <location>
        <begin position="2712"/>
        <end position="2807"/>
    </location>
</feature>
<dbReference type="PANTHER" id="PTHR47968">
    <property type="entry name" value="CENTROMERE PROTEIN E"/>
    <property type="match status" value="1"/>
</dbReference>
<keyword evidence="5 7" id="KW-0505">Motor protein</keyword>
<feature type="coiled-coil region" evidence="8">
    <location>
        <begin position="535"/>
        <end position="590"/>
    </location>
</feature>
<feature type="region of interest" description="Disordered" evidence="9">
    <location>
        <begin position="2671"/>
        <end position="2700"/>
    </location>
</feature>
<evidence type="ECO:0000256" key="2">
    <source>
        <dbReference type="ARBA" id="ARBA00022741"/>
    </source>
</evidence>
<keyword evidence="6" id="KW-0206">Cytoskeleton</keyword>
<dbReference type="GO" id="GO:0000278">
    <property type="term" value="P:mitotic cell cycle"/>
    <property type="evidence" value="ECO:0007669"/>
    <property type="project" value="TreeGrafter"/>
</dbReference>
<gene>
    <name evidence="11" type="ORF">PAPOLLO_LOCUS15415</name>
</gene>
<feature type="coiled-coil region" evidence="8">
    <location>
        <begin position="340"/>
        <end position="370"/>
    </location>
</feature>
<feature type="compositionally biased region" description="Basic and acidic residues" evidence="9">
    <location>
        <begin position="2729"/>
        <end position="2740"/>
    </location>
</feature>
<feature type="coiled-coil region" evidence="8">
    <location>
        <begin position="1864"/>
        <end position="1971"/>
    </location>
</feature>
<dbReference type="InterPro" id="IPR019821">
    <property type="entry name" value="Kinesin_motor_CS"/>
</dbReference>
<feature type="compositionally biased region" description="Basic and acidic residues" evidence="9">
    <location>
        <begin position="3022"/>
        <end position="3031"/>
    </location>
</feature>
<dbReference type="EMBL" id="CAJQZP010001030">
    <property type="protein sequence ID" value="CAG5010347.1"/>
    <property type="molecule type" value="Genomic_DNA"/>
</dbReference>
<evidence type="ECO:0000313" key="11">
    <source>
        <dbReference type="EMBL" id="CAG5010347.1"/>
    </source>
</evidence>
<dbReference type="GO" id="GO:0007018">
    <property type="term" value="P:microtubule-based movement"/>
    <property type="evidence" value="ECO:0007669"/>
    <property type="project" value="InterPro"/>
</dbReference>
<feature type="compositionally biased region" description="Basic and acidic residues" evidence="9">
    <location>
        <begin position="2775"/>
        <end position="2795"/>
    </location>
</feature>
<feature type="coiled-coil region" evidence="8">
    <location>
        <begin position="2332"/>
        <end position="2401"/>
    </location>
</feature>
<dbReference type="GO" id="GO:0003777">
    <property type="term" value="F:microtubule motor activity"/>
    <property type="evidence" value="ECO:0007669"/>
    <property type="project" value="InterPro"/>
</dbReference>
<feature type="coiled-coil region" evidence="8">
    <location>
        <begin position="2228"/>
        <end position="2262"/>
    </location>
</feature>
<feature type="coiled-coil region" evidence="8">
    <location>
        <begin position="751"/>
        <end position="792"/>
    </location>
</feature>
<reference evidence="11" key="1">
    <citation type="submission" date="2021-04" db="EMBL/GenBank/DDBJ databases">
        <authorList>
            <person name="Tunstrom K."/>
        </authorList>
    </citation>
    <scope>NUCLEOTIDE SEQUENCE</scope>
</reference>
<dbReference type="PANTHER" id="PTHR47968:SF75">
    <property type="entry name" value="CENTROMERE-ASSOCIATED PROTEIN E"/>
    <property type="match status" value="1"/>
</dbReference>
<protein>
    <submittedName>
        <fullName evidence="11">(apollo) hypothetical protein</fullName>
    </submittedName>
</protein>
<dbReference type="GO" id="GO:0005524">
    <property type="term" value="F:ATP binding"/>
    <property type="evidence" value="ECO:0007669"/>
    <property type="project" value="UniProtKB-UniRule"/>
</dbReference>
<dbReference type="Proteomes" id="UP000691718">
    <property type="component" value="Unassembled WGS sequence"/>
</dbReference>
<dbReference type="InterPro" id="IPR001752">
    <property type="entry name" value="Kinesin_motor_dom"/>
</dbReference>
<name>A0A8S3X929_PARAO</name>
<evidence type="ECO:0000256" key="6">
    <source>
        <dbReference type="ARBA" id="ARBA00023212"/>
    </source>
</evidence>
<evidence type="ECO:0000256" key="3">
    <source>
        <dbReference type="ARBA" id="ARBA00022840"/>
    </source>
</evidence>
<dbReference type="GO" id="GO:0008017">
    <property type="term" value="F:microtubule binding"/>
    <property type="evidence" value="ECO:0007669"/>
    <property type="project" value="InterPro"/>
</dbReference>
<feature type="coiled-coil region" evidence="8">
    <location>
        <begin position="681"/>
        <end position="715"/>
    </location>
</feature>
<feature type="coiled-coil region" evidence="8">
    <location>
        <begin position="2102"/>
        <end position="2164"/>
    </location>
</feature>
<dbReference type="PROSITE" id="PS00411">
    <property type="entry name" value="KINESIN_MOTOR_1"/>
    <property type="match status" value="1"/>
</dbReference>
<keyword evidence="3 7" id="KW-0067">ATP-binding</keyword>
<dbReference type="InterPro" id="IPR027640">
    <property type="entry name" value="Kinesin-like_fam"/>
</dbReference>
<evidence type="ECO:0000256" key="1">
    <source>
        <dbReference type="ARBA" id="ARBA00004245"/>
    </source>
</evidence>
<evidence type="ECO:0000256" key="5">
    <source>
        <dbReference type="ARBA" id="ARBA00023175"/>
    </source>
</evidence>
<keyword evidence="4 8" id="KW-0175">Coiled coil</keyword>
<feature type="compositionally biased region" description="Basic and acidic residues" evidence="9">
    <location>
        <begin position="2679"/>
        <end position="2700"/>
    </location>
</feature>
<accession>A0A8S3X929</accession>
<feature type="coiled-coil region" evidence="8">
    <location>
        <begin position="1407"/>
        <end position="1441"/>
    </location>
</feature>
<feature type="coiled-coil region" evidence="8">
    <location>
        <begin position="2437"/>
        <end position="2660"/>
    </location>
</feature>
<evidence type="ECO:0000256" key="8">
    <source>
        <dbReference type="SAM" id="Coils"/>
    </source>
</evidence>
<comment type="subcellular location">
    <subcellularLocation>
        <location evidence="1">Cytoplasm</location>
        <location evidence="1">Cytoskeleton</location>
    </subcellularLocation>
</comment>
<comment type="similarity">
    <text evidence="7">Belongs to the TRAFAC class myosin-kinesin ATPase superfamily. Kinesin family.</text>
</comment>
<feature type="coiled-coil region" evidence="8">
    <location>
        <begin position="2004"/>
        <end position="2031"/>
    </location>
</feature>
<evidence type="ECO:0000256" key="9">
    <source>
        <dbReference type="SAM" id="MobiDB-lite"/>
    </source>
</evidence>
<dbReference type="SMART" id="SM00129">
    <property type="entry name" value="KISc"/>
    <property type="match status" value="1"/>
</dbReference>
<comment type="caution">
    <text evidence="11">The sequence shown here is derived from an EMBL/GenBank/DDBJ whole genome shotgun (WGS) entry which is preliminary data.</text>
</comment>
<feature type="domain" description="Kinesin motor" evidence="10">
    <location>
        <begin position="4"/>
        <end position="324"/>
    </location>
</feature>
<sequence>MSDNIKVVVKVRPLISRELEDKLFNQWRVKNNTLYQIDQNGKDCGYSCTFDKVYDQNTETTDVYNDIAKPIVEAATAGFNGTIFAYGQTSSGKTYTMTGTKESPGIIPLAVINLFEIIKNIPDRDFLVSVSYVEIYNETLIDLLNTERKNIKIHDTLQGVKVDATVKVTTSPEEVLQFMQEGQANRQTGSTNMNEESSRSHSIFQIKIESREHIEGEEVGCLNVSQLNLVDLAGSERSGQTGATGIRFKEGTHINKSLSSLALVIKQLAEGQSKHVNYRDSKLTRILQNSLGGNAKTSIICAITPAALEETISTLQFANRAKAIKNSPEVNVVATDTKMIESLTKQLSSLKTELENKKNVEQDNHKLQKHISVLQRFLSGFGQQTSANIMNSNRRKNQQLRRATISTPHLIQDDPVPDTPRFCTPSLKYNPLSLASSVEFLPIQSLSNLASVPEEPERLVTPPPPEQSTTLNNEIIVIDSDDDVSKDLQPCSPYHKCFATKTPPCVLRKTAMEAEKNYKDIIELTEREKIYTPNVVELIEKLEQKTSVIAKLEEEVGALKHINTVNKSEMETLKDKISKAEEEVRSITSAKQLELEALCKDYCTKLTDWEVTYDTLKKKAKTREEELLSRLEEFANRKNTVNKGITPEIAQYKDASKDVSAVSSITNTCNDFASQNIHDLIADLKEQLAVRDKTILELEAKLHAQNQEVSSLENKTQDINTLLETCKQQLCNAEEENILHKSMISTLNSIIEDQKLNLESATKDMECYNNTIQELQEQLTRKENLLKFTVNDTEIENLIINEEKIIANNENVKNIIQSLKVALATKSDEIKKLKSSVQNNETNDNNSPIVIDLKNKEIQITELLQKVETLTQQLQESNLQIENLLFEKNNLITCQQQLRDKLSESEKNKFELDEQIKIFINELANLKARNQELTNNLNEKKIIETELMAKNSELLSQIEDHVKKINSLEKEIQKLQENYSEMDHLLLENSSLQAFQQQLNTELSECQKHKIELESQIKVFINELASLKERNQELTRNLNETKCVEIELTAKNSELFKQVIDYVKKIDSLEKDIILKDAEIKSNKENNKEDECNMYKLIEVICKIQDITSLITSKNMEYPDISSREVFKTLDDKINELDNIVTEFVDERDTLKRLNIDLKSTVKELRELFANEITTISTEVDKLFNVINDCSSYINSSELNPIHDKLNKIICFDDVQNDGHIEDTEEIDTKSSVNEIKLLCVNLLEKIENIKSTSICNFNSLSETIKTKESEIAGLGNKLNSLGVELEDKSQQCISLSEEKDIILKAKDEILSNILLKVTTLAHELNILDNLSEFDKHINTNNKILIILDQITSHYLSRNSENLEKQTFEELHLFEAKKEIYHLSEQNLELIDNLSNIEKRNSELSDIRELREMRQGNKDLVEDLKNNVELLNALKTELKVKTNELCCMESKVLEWKKKFTDLEIFMKERQLEMNMENTRLKEKCLQYETGQTEVGCRTTTNVSYGTQSCDTKNILKPAEHVVNSIKPNTQLNKQYAVNSPPSLLTISCNKIIEIIQCNENYSKSPTPSCSKSTIDQDISENLFSYCECKKLKAELEFVHNKNAELTNLLQELQFTNENLIKEIEEASGGIKTLLDFTSELQKRILNHRTNLSTLTATTYAENKSLSSQVKFLQHHHTRFHTVCQRDLPELKKQLHELMRLLKEEGLERRLNVSFKRYSLPNPLDSNSILYTFKNESTLDGDLLMLDTNATLATSADNTLTGHDQTCFEVTQTECLFNDVACQTTNYYQISECDNSKMLKISKEENQKLDQLFVESSRIIETDAARINVGISPIKEISNKNGNDCNFCINCEHEKRQRELLCQEHEEITKKLVDLTIQKEDIEKKYNNLSLETPSTEALVRKLHNFEKELENKSKEIEKLSTTLRSTKALLKNVQEENDSLSTQIMESISEVDDLKKELDTVKKLNSQNTQELNLPLVEYAESVREDVDLLNCTECVRKDEHIKAHASREDCNELKEEVTTIKNQLERSNLAISETMDLDESISETNVIVSQTNNCSMSEISEEHASDLYTLDRQDCLNFYIENIGDEKINLTCDVQIIDVMKMLYSKLMRRHENQIENLVNKLQDYEDSKRELHEKVNNLTKDLAESNNNVQVFENKLSILRNNFKIFSNDAFVLNKGDVNAIELFKEKILMVLDTEFSVNTRTLFDSILETTFNKNLNSLNETINKYVILQEHSQNLSDQLETANNQLVQLKSQLTDKVKEYDLLLAQKVKIHEISDAVTRDIIEKEKEFSVAITEGYRKLVEENILKAVDIDTTLSPIKNLRLLFNRLINQNNVENVLEKEKQVDNLKQEIKNYQAVVAEKNKEHQTLTEQFENIKELNKNITEQLQEKEEIIQTQKSLYEDLKIIYNKKFEENNVNLLLSQNLSEEVRVLKNCVFDKENLIQNLQDELNKHKLTNTENENKFSELLFDIARFNEEVGNLKHINESLTKEKEAMAVELEKSRTMIDQSKLDLEKMESDILVLNESIKENGIIIENLKIEAKSLLKQNMHLKEQLDEKCKDLSRLENNIKTHETTAKIQTKMISRLQKQKDDDNKIMNEKDQKIEELLQKCNALQDESSGLKESMATLKDEIDSLKNVKLSLEEKISQLETEIVQGNSRKPRLSIEAITDSSRRRRQSIHDSKRIFNDKPQDHNKMESVFDVRSKPDDFFMDIDENNSSRSTPVCHNKGRDSLQSKHEESDEEERTSRPSSVLATRQRRQSSHDLHRTMSQTTPERHDQHRNKDNDDSKHEISNHDNNNSKVKELQERLSSCQRELEELKEKYRELDEECEICAEYLQERDAKCIQLTKEKTALERFNPDSPQNLIKEREKRVNFAHVAVNTDEDWTNLHSVVVDRMSFDAEVEKNKRLTKVIEELRFNKHELKSVISKMQRTLEEKTTKDGRELEKTRIELRCCKEELEDLKKRYTELDEECETCAQYLKEQEEQCRRLKETIGALETKLEELQDNSGDLSSSVRKKRQALHDSNRRSYTEQVDASTQISEDFLSDQVERDSAQSVTDDTQTKQIKRLKMMVETLSQQKAELEQQLSLLPTAPVYVATGSAIVQNQQLTDVMKENQKLKKMNIELITLCKKRGKALIKSNRENQVPTEDI</sequence>
<keyword evidence="2 7" id="KW-0547">Nucleotide-binding</keyword>